<accession>A0ACC2PB68</accession>
<protein>
    <submittedName>
        <fullName evidence="1">Uncharacterized protein</fullName>
    </submittedName>
</protein>
<organism evidence="1 2">
    <name type="scientific">Eretmocerus hayati</name>
    <dbReference type="NCBI Taxonomy" id="131215"/>
    <lineage>
        <taxon>Eukaryota</taxon>
        <taxon>Metazoa</taxon>
        <taxon>Ecdysozoa</taxon>
        <taxon>Arthropoda</taxon>
        <taxon>Hexapoda</taxon>
        <taxon>Insecta</taxon>
        <taxon>Pterygota</taxon>
        <taxon>Neoptera</taxon>
        <taxon>Endopterygota</taxon>
        <taxon>Hymenoptera</taxon>
        <taxon>Apocrita</taxon>
        <taxon>Proctotrupomorpha</taxon>
        <taxon>Chalcidoidea</taxon>
        <taxon>Aphelinidae</taxon>
        <taxon>Aphelininae</taxon>
        <taxon>Eretmocerus</taxon>
    </lineage>
</organism>
<evidence type="ECO:0000313" key="1">
    <source>
        <dbReference type="EMBL" id="KAJ8680691.1"/>
    </source>
</evidence>
<name>A0ACC2PB68_9HYME</name>
<reference evidence="1" key="1">
    <citation type="submission" date="2023-04" db="EMBL/GenBank/DDBJ databases">
        <title>A chromosome-level genome assembly of the parasitoid wasp Eretmocerus hayati.</title>
        <authorList>
            <person name="Zhong Y."/>
            <person name="Liu S."/>
            <person name="Liu Y."/>
        </authorList>
    </citation>
    <scope>NUCLEOTIDE SEQUENCE</scope>
    <source>
        <strain evidence="1">ZJU_SS_LIU_2023</strain>
    </source>
</reference>
<gene>
    <name evidence="1" type="ORF">QAD02_016478</name>
</gene>
<proteinExistence type="predicted"/>
<evidence type="ECO:0000313" key="2">
    <source>
        <dbReference type="Proteomes" id="UP001239111"/>
    </source>
</evidence>
<keyword evidence="2" id="KW-1185">Reference proteome</keyword>
<dbReference type="EMBL" id="CM056742">
    <property type="protein sequence ID" value="KAJ8680691.1"/>
    <property type="molecule type" value="Genomic_DNA"/>
</dbReference>
<sequence>MADKIKSFFQKKVKDQKFKHAGKGHKLTESSSSQQASTSHGKDAPKRQEPTSDARVAGQAALARLEGMKTNTPKLNISYASIQAQAKKELEQEKQALARQAAEKSSGSTDQPGSSKLISEPKLLAVSGVFHRCPLISEEVLDKEAWFDKIQDFLSAQLSDDEAGLSACLIIHSCNDGAERINNCVKTLCKYLENICNEPNEPKYWKIRMSNKVFQEKVKGLRGTKELLEAAGFNKEKLMHQDQEEDFLVWSPERSNIDSLTTLIDALNSSESVSLILDRNTQVLLPSQAAQRSELPAEFYKLTPEELKREQFERTKAKEQNEMLMTQAMREKLMKDKERKYKYTLIRIRFPDNIILQGTFAVDEKYEDVLNFVREHLLTEEFSFHLITATREKLSIADSDKTLESLNLVPAVILTFFWDSSGNTEVPVHYLKEETLSLLQNV</sequence>
<comment type="caution">
    <text evidence="1">The sequence shown here is derived from an EMBL/GenBank/DDBJ whole genome shotgun (WGS) entry which is preliminary data.</text>
</comment>
<dbReference type="Proteomes" id="UP001239111">
    <property type="component" value="Chromosome 2"/>
</dbReference>